<dbReference type="EMBL" id="KB007910">
    <property type="protein sequence ID" value="ELR20511.1"/>
    <property type="molecule type" value="Genomic_DNA"/>
</dbReference>
<dbReference type="VEuPathDB" id="AmoebaDB:ACA1_098880"/>
<dbReference type="AlphaFoldDB" id="L8H7R0"/>
<dbReference type="PANTHER" id="PTHR28245">
    <property type="entry name" value="ARF3-INTERACTING PROTEIN 1"/>
    <property type="match status" value="1"/>
</dbReference>
<dbReference type="KEGG" id="acan:ACA1_098880"/>
<evidence type="ECO:0000259" key="2">
    <source>
        <dbReference type="PROSITE" id="PS50211"/>
    </source>
</evidence>
<dbReference type="InterPro" id="IPR052809">
    <property type="entry name" value="Actin_polarity_regulatory"/>
</dbReference>
<dbReference type="RefSeq" id="XP_004343642.1">
    <property type="nucleotide sequence ID" value="XM_004343592.1"/>
</dbReference>
<proteinExistence type="predicted"/>
<feature type="domain" description="UDENN" evidence="2">
    <location>
        <begin position="11"/>
        <end position="586"/>
    </location>
</feature>
<dbReference type="PANTHER" id="PTHR28245:SF1">
    <property type="entry name" value="ARF3-INTERACTING PROTEIN 1"/>
    <property type="match status" value="1"/>
</dbReference>
<dbReference type="InterPro" id="IPR012860">
    <property type="entry name" value="Afi1_N"/>
</dbReference>
<dbReference type="GeneID" id="14921372"/>
<dbReference type="GO" id="GO:0051666">
    <property type="term" value="P:actin cortical patch localization"/>
    <property type="evidence" value="ECO:0007669"/>
    <property type="project" value="TreeGrafter"/>
</dbReference>
<dbReference type="Pfam" id="PF07792">
    <property type="entry name" value="Afi1"/>
    <property type="match status" value="1"/>
</dbReference>
<dbReference type="InterPro" id="IPR037516">
    <property type="entry name" value="Tripartite_DENN"/>
</dbReference>
<evidence type="ECO:0000313" key="3">
    <source>
        <dbReference type="EMBL" id="ELR20511.1"/>
    </source>
</evidence>
<sequence length="654" mass="73212">MATQRGGRQVERLVVAEFNIDRGSSITHQYPGPVGVPEQTLAELMLPDGVHKRKDDWTLFFLNRDGAEAKAGGKEAKAAEKPKAGAAGTLHAPMDAFIYEYDDNCEGGTHDYRHTRTRVGKKVLFVLPRSVEIKEDANPASPSTYVVTKHAELDYTQLEPMFSCVLTASGLALGFRFASATAESVFSGHIEHLMNLPDEPESGGDGGGGAEEKPFLYCLNRVTNHKDDTVRRGAVVKALAICSPFPHVHIFKPLMVLALDLMFKSPDKEAEILEEVYRAINSMDLSRIPILTEPQKVIRRNGRDRAQMEHEAVLYFQETPMKIKIPLLSGPDEVADYQVIPLVQRLQAGVMTLFNAVLAEKRIVFISADGSAEELVNFVLGTVGMMSPPLVGLVRRAFPYTNLAGLDALLPVPGYIAGVVNPMFAERMEWWDVLCDVATGKVTLNPNTMPQEKERLPHSKLDAEFYQRINSAVNSHYGDDYIKRQFEDYLGLIVDVATGEAEFATPAEKQSFTDANAKRIESWKRSSSFTLYEEHRKRLREQSSIKNGKVFRYVRQLRCAKGISDSEMLYIYKTFLDNISTEEQVEEGGLYPVAVSLFHPSKAVRDATVELFKRFETIQALFILRSAFFLGSGFLKNLNFFIYLAFNRQLEQSA</sequence>
<dbReference type="Proteomes" id="UP000011083">
    <property type="component" value="Unassembled WGS sequence"/>
</dbReference>
<keyword evidence="4" id="KW-1185">Reference proteome</keyword>
<evidence type="ECO:0000256" key="1">
    <source>
        <dbReference type="SAM" id="Phobius"/>
    </source>
</evidence>
<dbReference type="Pfam" id="PF08616">
    <property type="entry name" value="SPA"/>
    <property type="match status" value="1"/>
</dbReference>
<feature type="transmembrane region" description="Helical" evidence="1">
    <location>
        <begin position="622"/>
        <end position="646"/>
    </location>
</feature>
<evidence type="ECO:0000313" key="4">
    <source>
        <dbReference type="Proteomes" id="UP000011083"/>
    </source>
</evidence>
<dbReference type="OMA" id="GRHFWAQ"/>
<reference evidence="3 4" key="1">
    <citation type="journal article" date="2013" name="Genome Biol.">
        <title>Genome of Acanthamoeba castellanii highlights extensive lateral gene transfer and early evolution of tyrosine kinase signaling.</title>
        <authorList>
            <person name="Clarke M."/>
            <person name="Lohan A.J."/>
            <person name="Liu B."/>
            <person name="Lagkouvardos I."/>
            <person name="Roy S."/>
            <person name="Zafar N."/>
            <person name="Bertelli C."/>
            <person name="Schilde C."/>
            <person name="Kianianmomeni A."/>
            <person name="Burglin T.R."/>
            <person name="Frech C."/>
            <person name="Turcotte B."/>
            <person name="Kopec K.O."/>
            <person name="Synnott J.M."/>
            <person name="Choo C."/>
            <person name="Paponov I."/>
            <person name="Finkler A."/>
            <person name="Soon Heng Tan C."/>
            <person name="Hutchins A.P."/>
            <person name="Weinmeier T."/>
            <person name="Rattei T."/>
            <person name="Chu J.S."/>
            <person name="Gimenez G."/>
            <person name="Irimia M."/>
            <person name="Rigden D.J."/>
            <person name="Fitzpatrick D.A."/>
            <person name="Lorenzo-Morales J."/>
            <person name="Bateman A."/>
            <person name="Chiu C.H."/>
            <person name="Tang P."/>
            <person name="Hegemann P."/>
            <person name="Fromm H."/>
            <person name="Raoult D."/>
            <person name="Greub G."/>
            <person name="Miranda-Saavedra D."/>
            <person name="Chen N."/>
            <person name="Nash P."/>
            <person name="Ginger M.L."/>
            <person name="Horn M."/>
            <person name="Schaap P."/>
            <person name="Caler L."/>
            <person name="Loftus B."/>
        </authorList>
    </citation>
    <scope>NUCLEOTIDE SEQUENCE [LARGE SCALE GENOMIC DNA]</scope>
    <source>
        <strain evidence="3 4">Neff</strain>
    </source>
</reference>
<gene>
    <name evidence="3" type="ORF">ACA1_098880</name>
</gene>
<accession>L8H7R0</accession>
<protein>
    <submittedName>
        <fullName evidence="3">Spindle pole body interacting protein</fullName>
    </submittedName>
</protein>
<dbReference type="STRING" id="1257118.L8H7R0"/>
<keyword evidence="1" id="KW-1133">Transmembrane helix</keyword>
<name>L8H7R0_ACACF</name>
<dbReference type="OrthoDB" id="66409at2759"/>
<organism evidence="3 4">
    <name type="scientific">Acanthamoeba castellanii (strain ATCC 30010 / Neff)</name>
    <dbReference type="NCBI Taxonomy" id="1257118"/>
    <lineage>
        <taxon>Eukaryota</taxon>
        <taxon>Amoebozoa</taxon>
        <taxon>Discosea</taxon>
        <taxon>Longamoebia</taxon>
        <taxon>Centramoebida</taxon>
        <taxon>Acanthamoebidae</taxon>
        <taxon>Acanthamoeba</taxon>
    </lineage>
</organism>
<keyword evidence="1" id="KW-0472">Membrane</keyword>
<dbReference type="PROSITE" id="PS50211">
    <property type="entry name" value="DENN"/>
    <property type="match status" value="1"/>
</dbReference>
<dbReference type="GO" id="GO:0005886">
    <property type="term" value="C:plasma membrane"/>
    <property type="evidence" value="ECO:0007669"/>
    <property type="project" value="TreeGrafter"/>
</dbReference>
<keyword evidence="1" id="KW-0812">Transmembrane</keyword>